<evidence type="ECO:0000256" key="1">
    <source>
        <dbReference type="ARBA" id="ARBA00022481"/>
    </source>
</evidence>
<dbReference type="InterPro" id="IPR045584">
    <property type="entry name" value="Pilin-like"/>
</dbReference>
<proteinExistence type="predicted"/>
<name>A0A381WY76_9ZZZZ</name>
<keyword evidence="2" id="KW-0472">Membrane</keyword>
<protein>
    <recommendedName>
        <fullName evidence="4">Type II secretion system protein GspG C-terminal domain-containing protein</fullName>
    </recommendedName>
</protein>
<evidence type="ECO:0008006" key="4">
    <source>
        <dbReference type="Google" id="ProtNLM"/>
    </source>
</evidence>
<feature type="transmembrane region" description="Helical" evidence="2">
    <location>
        <begin position="12"/>
        <end position="40"/>
    </location>
</feature>
<dbReference type="EMBL" id="UINC01013202">
    <property type="protein sequence ID" value="SVA57211.1"/>
    <property type="molecule type" value="Genomic_DNA"/>
</dbReference>
<keyword evidence="2" id="KW-0812">Transmembrane</keyword>
<dbReference type="NCBIfam" id="TIGR02532">
    <property type="entry name" value="IV_pilin_GFxxxE"/>
    <property type="match status" value="1"/>
</dbReference>
<dbReference type="Pfam" id="PF07963">
    <property type="entry name" value="N_methyl"/>
    <property type="match status" value="1"/>
</dbReference>
<dbReference type="AlphaFoldDB" id="A0A381WY76"/>
<keyword evidence="2" id="KW-1133">Transmembrane helix</keyword>
<organism evidence="3">
    <name type="scientific">marine metagenome</name>
    <dbReference type="NCBI Taxonomy" id="408172"/>
    <lineage>
        <taxon>unclassified sequences</taxon>
        <taxon>metagenomes</taxon>
        <taxon>ecological metagenomes</taxon>
    </lineage>
</organism>
<dbReference type="GO" id="GO:0015627">
    <property type="term" value="C:type II protein secretion system complex"/>
    <property type="evidence" value="ECO:0007669"/>
    <property type="project" value="InterPro"/>
</dbReference>
<dbReference type="PRINTS" id="PR00813">
    <property type="entry name" value="BCTERIALGSPG"/>
</dbReference>
<gene>
    <name evidence="3" type="ORF">METZ01_LOCUS110065</name>
</gene>
<evidence type="ECO:0000256" key="2">
    <source>
        <dbReference type="SAM" id="Phobius"/>
    </source>
</evidence>
<dbReference type="InterPro" id="IPR000983">
    <property type="entry name" value="Bac_GSPG_pilin"/>
</dbReference>
<keyword evidence="1" id="KW-0488">Methylation</keyword>
<sequence>MKIRSQTDGNRIVVAQASAFTLIELLVVIAIIAILAALLLPALSRAKVQGKSAYCINSLHQIDIAMALYEEENEGWLHHSPAGQPPNHGKWYMNPRMKSARRVIEDPNSSDAYWGVAYYSYVAKQVRLWRDPAARTVDEWRWDYKFPPDFWLDGSYAINGRFFTAVRRQTATAMRPRRRSELLGPSETIIVQDAGETRVEADGTATTNDALGCNPGVRQNLSEWRLNGRWGSYYPEYEIIQEWFRHGKNNSLWGDGHVGSIPVTDSAEKFMGTIHWYTGLQR</sequence>
<dbReference type="Gene3D" id="3.30.700.10">
    <property type="entry name" value="Glycoprotein, Type 4 Pilin"/>
    <property type="match status" value="1"/>
</dbReference>
<dbReference type="InterPro" id="IPR012902">
    <property type="entry name" value="N_methyl_site"/>
</dbReference>
<dbReference type="SUPFAM" id="SSF54523">
    <property type="entry name" value="Pili subunits"/>
    <property type="match status" value="1"/>
</dbReference>
<dbReference type="GO" id="GO:0015628">
    <property type="term" value="P:protein secretion by the type II secretion system"/>
    <property type="evidence" value="ECO:0007669"/>
    <property type="project" value="InterPro"/>
</dbReference>
<evidence type="ECO:0000313" key="3">
    <source>
        <dbReference type="EMBL" id="SVA57211.1"/>
    </source>
</evidence>
<dbReference type="PANTHER" id="PTHR30093">
    <property type="entry name" value="GENERAL SECRETION PATHWAY PROTEIN G"/>
    <property type="match status" value="1"/>
</dbReference>
<reference evidence="3" key="1">
    <citation type="submission" date="2018-05" db="EMBL/GenBank/DDBJ databases">
        <authorList>
            <person name="Lanie J.A."/>
            <person name="Ng W.-L."/>
            <person name="Kazmierczak K.M."/>
            <person name="Andrzejewski T.M."/>
            <person name="Davidsen T.M."/>
            <person name="Wayne K.J."/>
            <person name="Tettelin H."/>
            <person name="Glass J.I."/>
            <person name="Rusch D."/>
            <person name="Podicherti R."/>
            <person name="Tsui H.-C.T."/>
            <person name="Winkler M.E."/>
        </authorList>
    </citation>
    <scope>NUCLEOTIDE SEQUENCE</scope>
</reference>
<accession>A0A381WY76</accession>